<accession>A0AAD9JDS8</accession>
<dbReference type="PANTHER" id="PTHR12675:SF12">
    <property type="entry name" value="PROTEIN MUSCLEBLIND"/>
    <property type="match status" value="1"/>
</dbReference>
<keyword evidence="10" id="KW-1185">Reference proteome</keyword>
<feature type="domain" description="C3H1-type" evidence="8">
    <location>
        <begin position="175"/>
        <end position="203"/>
    </location>
</feature>
<organism evidence="9 10">
    <name type="scientific">Paralvinella palmiformis</name>
    <dbReference type="NCBI Taxonomy" id="53620"/>
    <lineage>
        <taxon>Eukaryota</taxon>
        <taxon>Metazoa</taxon>
        <taxon>Spiralia</taxon>
        <taxon>Lophotrochozoa</taxon>
        <taxon>Annelida</taxon>
        <taxon>Polychaeta</taxon>
        <taxon>Sedentaria</taxon>
        <taxon>Canalipalpata</taxon>
        <taxon>Terebellida</taxon>
        <taxon>Terebelliformia</taxon>
        <taxon>Alvinellidae</taxon>
        <taxon>Paralvinella</taxon>
    </lineage>
</organism>
<dbReference type="Gene3D" id="3.30.1370.210">
    <property type="match status" value="1"/>
</dbReference>
<comment type="caution">
    <text evidence="9">The sequence shown here is derived from an EMBL/GenBank/DDBJ whole genome shotgun (WGS) entry which is preliminary data.</text>
</comment>
<gene>
    <name evidence="9" type="ORF">LSH36_381g02001</name>
</gene>
<dbReference type="GO" id="GO:0003723">
    <property type="term" value="F:RNA binding"/>
    <property type="evidence" value="ECO:0007669"/>
    <property type="project" value="TreeGrafter"/>
</dbReference>
<dbReference type="EMBL" id="JAODUP010000381">
    <property type="protein sequence ID" value="KAK2150947.1"/>
    <property type="molecule type" value="Genomic_DNA"/>
</dbReference>
<sequence>MSSSNGQVLSQKMMMMTMHRLRFAPHHPSFWHPNGRFRRNCDRTERLVSGSARPGTSPTPRNHLYTISDLEQVPQYLMQTQHTSAFAPYMNNTGVGLVQDPSVPVSVSSATGSPHQIPVVPTATASGMGQKVPRPDRLESSPVATASSGSTTWSGHPSHVSPSETVATSASQYNPIYFQVCREFQRGTCSRQPSECRYAHPPDTVTVDGTDNHITVCMDFLKGKCSRESCRYFHPPPHLQTQLKAVQQRANAAAATAAVAQTQTLVGCSHCFPVLRSLLLLALFLHLFFSVEFSWRSTHHATSPSVHLCIPTDWRTSATKPHGPRFGLRSVVVVAQLFNS</sequence>
<protein>
    <recommendedName>
        <fullName evidence="8">C3H1-type domain-containing protein</fullName>
    </recommendedName>
</protein>
<keyword evidence="2" id="KW-0677">Repeat</keyword>
<dbReference type="GO" id="GO:0005737">
    <property type="term" value="C:cytoplasm"/>
    <property type="evidence" value="ECO:0007669"/>
    <property type="project" value="TreeGrafter"/>
</dbReference>
<reference evidence="9" key="1">
    <citation type="journal article" date="2023" name="Mol. Biol. Evol.">
        <title>Third-Generation Sequencing Reveals the Adaptive Role of the Epigenome in Three Deep-Sea Polychaetes.</title>
        <authorList>
            <person name="Perez M."/>
            <person name="Aroh O."/>
            <person name="Sun Y."/>
            <person name="Lan Y."/>
            <person name="Juniper S.K."/>
            <person name="Young C.R."/>
            <person name="Angers B."/>
            <person name="Qian P.Y."/>
        </authorList>
    </citation>
    <scope>NUCLEOTIDE SEQUENCE</scope>
    <source>
        <strain evidence="9">P08H-3</strain>
    </source>
</reference>
<dbReference type="Pfam" id="PF22628">
    <property type="entry name" value="zf-CCCH_10"/>
    <property type="match status" value="1"/>
</dbReference>
<proteinExistence type="inferred from homology"/>
<dbReference type="GO" id="GO:0005654">
    <property type="term" value="C:nucleoplasm"/>
    <property type="evidence" value="ECO:0007669"/>
    <property type="project" value="TreeGrafter"/>
</dbReference>
<dbReference type="Proteomes" id="UP001208570">
    <property type="component" value="Unassembled WGS sequence"/>
</dbReference>
<feature type="domain" description="C3H1-type" evidence="8">
    <location>
        <begin position="211"/>
        <end position="237"/>
    </location>
</feature>
<dbReference type="GO" id="GO:0008270">
    <property type="term" value="F:zinc ion binding"/>
    <property type="evidence" value="ECO:0007669"/>
    <property type="project" value="UniProtKB-KW"/>
</dbReference>
<evidence type="ECO:0000256" key="6">
    <source>
        <dbReference type="PROSITE-ProRule" id="PRU00723"/>
    </source>
</evidence>
<keyword evidence="1 6" id="KW-0479">Metal-binding</keyword>
<evidence type="ECO:0000256" key="7">
    <source>
        <dbReference type="SAM" id="MobiDB-lite"/>
    </source>
</evidence>
<evidence type="ECO:0000256" key="5">
    <source>
        <dbReference type="ARBA" id="ARBA00038226"/>
    </source>
</evidence>
<keyword evidence="3 6" id="KW-0863">Zinc-finger</keyword>
<evidence type="ECO:0000256" key="1">
    <source>
        <dbReference type="ARBA" id="ARBA00022723"/>
    </source>
</evidence>
<dbReference type="PANTHER" id="PTHR12675">
    <property type="entry name" value="MUSCLEBLIND-LIKE PROTEIN"/>
    <property type="match status" value="1"/>
</dbReference>
<dbReference type="SMART" id="SM00356">
    <property type="entry name" value="ZnF_C3H1"/>
    <property type="match status" value="2"/>
</dbReference>
<evidence type="ECO:0000259" key="8">
    <source>
        <dbReference type="PROSITE" id="PS50103"/>
    </source>
</evidence>
<feature type="region of interest" description="Disordered" evidence="7">
    <location>
        <begin position="124"/>
        <end position="163"/>
    </location>
</feature>
<evidence type="ECO:0000313" key="10">
    <source>
        <dbReference type="Proteomes" id="UP001208570"/>
    </source>
</evidence>
<comment type="similarity">
    <text evidence="5">Belongs to the muscleblind family.</text>
</comment>
<feature type="zinc finger region" description="C3H1-type" evidence="6">
    <location>
        <begin position="211"/>
        <end position="237"/>
    </location>
</feature>
<evidence type="ECO:0000313" key="9">
    <source>
        <dbReference type="EMBL" id="KAK2150947.1"/>
    </source>
</evidence>
<feature type="zinc finger region" description="C3H1-type" evidence="6">
    <location>
        <begin position="175"/>
        <end position="203"/>
    </location>
</feature>
<feature type="compositionally biased region" description="Low complexity" evidence="7">
    <location>
        <begin position="144"/>
        <end position="155"/>
    </location>
</feature>
<dbReference type="AlphaFoldDB" id="A0AAD9JDS8"/>
<dbReference type="PROSITE" id="PS50103">
    <property type="entry name" value="ZF_C3H1"/>
    <property type="match status" value="2"/>
</dbReference>
<dbReference type="InterPro" id="IPR000571">
    <property type="entry name" value="Znf_CCCH"/>
</dbReference>
<keyword evidence="4 6" id="KW-0862">Zinc</keyword>
<dbReference type="GO" id="GO:0043484">
    <property type="term" value="P:regulation of RNA splicing"/>
    <property type="evidence" value="ECO:0007669"/>
    <property type="project" value="TreeGrafter"/>
</dbReference>
<name>A0AAD9JDS8_9ANNE</name>
<dbReference type="InterPro" id="IPR054429">
    <property type="entry name" value="Znf-CCCH_Muscleblind-like"/>
</dbReference>
<evidence type="ECO:0000256" key="3">
    <source>
        <dbReference type="ARBA" id="ARBA00022771"/>
    </source>
</evidence>
<evidence type="ECO:0000256" key="2">
    <source>
        <dbReference type="ARBA" id="ARBA00022737"/>
    </source>
</evidence>
<evidence type="ECO:0000256" key="4">
    <source>
        <dbReference type="ARBA" id="ARBA00022833"/>
    </source>
</evidence>